<dbReference type="AlphaFoldDB" id="A0A9N9NCJ4"/>
<organism evidence="1 2">
    <name type="scientific">Funneliformis mosseae</name>
    <name type="common">Endomycorrhizal fungus</name>
    <name type="synonym">Glomus mosseae</name>
    <dbReference type="NCBI Taxonomy" id="27381"/>
    <lineage>
        <taxon>Eukaryota</taxon>
        <taxon>Fungi</taxon>
        <taxon>Fungi incertae sedis</taxon>
        <taxon>Mucoromycota</taxon>
        <taxon>Glomeromycotina</taxon>
        <taxon>Glomeromycetes</taxon>
        <taxon>Glomerales</taxon>
        <taxon>Glomeraceae</taxon>
        <taxon>Funneliformis</taxon>
    </lineage>
</organism>
<evidence type="ECO:0000313" key="1">
    <source>
        <dbReference type="EMBL" id="CAG8720353.1"/>
    </source>
</evidence>
<sequence>DDTVDHYSTNSTSIRASILKVMPTSAAATVIIARSTITTSNN</sequence>
<proteinExistence type="predicted"/>
<accession>A0A9N9NCJ4</accession>
<comment type="caution">
    <text evidence="1">The sequence shown here is derived from an EMBL/GenBank/DDBJ whole genome shotgun (WGS) entry which is preliminary data.</text>
</comment>
<feature type="non-terminal residue" evidence="1">
    <location>
        <position position="1"/>
    </location>
</feature>
<protein>
    <submittedName>
        <fullName evidence="1">6545_t:CDS:1</fullName>
    </submittedName>
</protein>
<feature type="non-terminal residue" evidence="1">
    <location>
        <position position="42"/>
    </location>
</feature>
<dbReference type="Proteomes" id="UP000789375">
    <property type="component" value="Unassembled WGS sequence"/>
</dbReference>
<evidence type="ECO:0000313" key="2">
    <source>
        <dbReference type="Proteomes" id="UP000789375"/>
    </source>
</evidence>
<name>A0A9N9NCJ4_FUNMO</name>
<gene>
    <name evidence="1" type="ORF">FMOSSE_LOCUS14942</name>
</gene>
<keyword evidence="2" id="KW-1185">Reference proteome</keyword>
<dbReference type="EMBL" id="CAJVPP010013280">
    <property type="protein sequence ID" value="CAG8720353.1"/>
    <property type="molecule type" value="Genomic_DNA"/>
</dbReference>
<reference evidence="1" key="1">
    <citation type="submission" date="2021-06" db="EMBL/GenBank/DDBJ databases">
        <authorList>
            <person name="Kallberg Y."/>
            <person name="Tangrot J."/>
            <person name="Rosling A."/>
        </authorList>
    </citation>
    <scope>NUCLEOTIDE SEQUENCE</scope>
    <source>
        <strain evidence="1">87-6 pot B 2015</strain>
    </source>
</reference>